<dbReference type="PANTHER" id="PTHR12428:SF65">
    <property type="entry name" value="CYTOCHROME C OXIDASE ASSEMBLY PROTEIN COX18, MITOCHONDRIAL"/>
    <property type="match status" value="1"/>
</dbReference>
<keyword evidence="7 13" id="KW-0653">Protein transport</keyword>
<dbReference type="InterPro" id="IPR028055">
    <property type="entry name" value="YidC/Oxa/ALB_C"/>
</dbReference>
<dbReference type="InterPro" id="IPR001708">
    <property type="entry name" value="YidC/ALB3/OXA1/COX18"/>
</dbReference>
<dbReference type="CDD" id="cd20070">
    <property type="entry name" value="5TM_YidC_Alb3"/>
    <property type="match status" value="1"/>
</dbReference>
<dbReference type="CDD" id="cd19961">
    <property type="entry name" value="EcYidC-like_peri"/>
    <property type="match status" value="1"/>
</dbReference>
<dbReference type="NCBIfam" id="TIGR03593">
    <property type="entry name" value="yidC_nterm"/>
    <property type="match status" value="1"/>
</dbReference>
<dbReference type="InterPro" id="IPR019998">
    <property type="entry name" value="Membr_insert_YidC"/>
</dbReference>
<dbReference type="Pfam" id="PF02096">
    <property type="entry name" value="60KD_IMP"/>
    <property type="match status" value="1"/>
</dbReference>
<dbReference type="PRINTS" id="PR01900">
    <property type="entry name" value="YIDCPROTEIN"/>
</dbReference>
<dbReference type="Proteomes" id="UP001162734">
    <property type="component" value="Chromosome"/>
</dbReference>
<evidence type="ECO:0000256" key="7">
    <source>
        <dbReference type="ARBA" id="ARBA00022927"/>
    </source>
</evidence>
<dbReference type="NCBIfam" id="TIGR03592">
    <property type="entry name" value="yidC_oxa1_cterm"/>
    <property type="match status" value="1"/>
</dbReference>
<evidence type="ECO:0000256" key="9">
    <source>
        <dbReference type="ARBA" id="ARBA00023136"/>
    </source>
</evidence>
<gene>
    <name evidence="13 17" type="primary">yidC</name>
    <name evidence="17" type="ORF">AMPC_28290</name>
</gene>
<feature type="domain" description="Membrane insertase YidC N-terminal" evidence="16">
    <location>
        <begin position="81"/>
        <end position="347"/>
    </location>
</feature>
<evidence type="ECO:0000256" key="4">
    <source>
        <dbReference type="ARBA" id="ARBA00022448"/>
    </source>
</evidence>
<feature type="compositionally biased region" description="Pro residues" evidence="14">
    <location>
        <begin position="54"/>
        <end position="63"/>
    </location>
</feature>
<evidence type="ECO:0000256" key="6">
    <source>
        <dbReference type="ARBA" id="ARBA00022692"/>
    </source>
</evidence>
<feature type="region of interest" description="Disordered" evidence="14">
    <location>
        <begin position="40"/>
        <end position="68"/>
    </location>
</feature>
<evidence type="ECO:0000256" key="11">
    <source>
        <dbReference type="ARBA" id="ARBA00033245"/>
    </source>
</evidence>
<keyword evidence="6 13" id="KW-0812">Transmembrane</keyword>
<evidence type="ECO:0000256" key="3">
    <source>
        <dbReference type="ARBA" id="ARBA00015325"/>
    </source>
</evidence>
<organism evidence="17 18">
    <name type="scientific">Anaeromyxobacter paludicola</name>
    <dbReference type="NCBI Taxonomy" id="2918171"/>
    <lineage>
        <taxon>Bacteria</taxon>
        <taxon>Pseudomonadati</taxon>
        <taxon>Myxococcota</taxon>
        <taxon>Myxococcia</taxon>
        <taxon>Myxococcales</taxon>
        <taxon>Cystobacterineae</taxon>
        <taxon>Anaeromyxobacteraceae</taxon>
        <taxon>Anaeromyxobacter</taxon>
    </lineage>
</organism>
<keyword evidence="4 13" id="KW-0813">Transport</keyword>
<feature type="transmembrane region" description="Helical" evidence="13">
    <location>
        <begin position="423"/>
        <end position="444"/>
    </location>
</feature>
<evidence type="ECO:0000256" key="14">
    <source>
        <dbReference type="SAM" id="MobiDB-lite"/>
    </source>
</evidence>
<keyword evidence="18" id="KW-1185">Reference proteome</keyword>
<dbReference type="Gene3D" id="2.70.98.90">
    <property type="match status" value="1"/>
</dbReference>
<dbReference type="InterPro" id="IPR047196">
    <property type="entry name" value="YidC_ALB_C"/>
</dbReference>
<sequence length="546" mass="58613">MEPDNRRILIAAAISAGILVLWQVAFPPPKQARHAVNVTADAGQPSVPEKAPAPVAPGSPAPTPGAAAAVPVNAPEELAVLETPQFKATFSSHGGALKSYLLKGEKFQKDLHGAAVPVDLVRQGPGEPLPLSLSVAGPEGLATDPAARAPMKLVSHDDRSVVFEGAVGPYSVRKRFELGAREYEIRLALQVSGGAGGPGAVTVLYPGWVDPNQPKPGFFSGGAAPDTVQPVCRAGDKTVRFGGKEPIERVPGVPGWAGLDQHYFVSVLLPTNATGDCVFAKGLGAGGAMAALRVPVPGAGLDAGFDLFAGPKQLDLLRSYGRGLDSAIDYGTVTNLFAFFARILLWVMRAFEHVVHNWGVAIMLLTLVVKALLYPLTHRSMQSMAEVRRLQPEVDKLKAKHGDDKEKLNLAVMQLYQQHKVNPLGGCLPLLLQMPVWLALYATLQTSVELYREPFLWIHDLTLKDPYYILPIAMGLSSFVMQKISPQPADAAQAKMMLYFMPIFLTFIMMNLAAGLTLYILVNNVLSIAQQQVIMRRQAAVEPAKA</sequence>
<evidence type="ECO:0000259" key="16">
    <source>
        <dbReference type="Pfam" id="PF14849"/>
    </source>
</evidence>
<evidence type="ECO:0000256" key="12">
    <source>
        <dbReference type="ARBA" id="ARBA00033342"/>
    </source>
</evidence>
<reference evidence="18" key="1">
    <citation type="journal article" date="2022" name="Int. J. Syst. Evol. Microbiol.">
        <title>Anaeromyxobacter oryzae sp. nov., Anaeromyxobacter diazotrophicus sp. nov. and Anaeromyxobacter paludicola sp. nov., isolated from paddy soils.</title>
        <authorList>
            <person name="Itoh H."/>
            <person name="Xu Z."/>
            <person name="Mise K."/>
            <person name="Masuda Y."/>
            <person name="Ushijima N."/>
            <person name="Hayakawa C."/>
            <person name="Shiratori Y."/>
            <person name="Senoo K."/>
        </authorList>
    </citation>
    <scope>NUCLEOTIDE SEQUENCE [LARGE SCALE GENOMIC DNA]</scope>
    <source>
        <strain evidence="18">Red630</strain>
    </source>
</reference>
<comment type="subunit">
    <text evidence="13">Interacts with the Sec translocase complex via SecD. Specifically interacts with transmembrane segments of nascent integral membrane proteins during membrane integration.</text>
</comment>
<evidence type="ECO:0000256" key="8">
    <source>
        <dbReference type="ARBA" id="ARBA00022989"/>
    </source>
</evidence>
<feature type="transmembrane region" description="Helical" evidence="13">
    <location>
        <begin position="497"/>
        <end position="522"/>
    </location>
</feature>
<keyword evidence="5 13" id="KW-1003">Cell membrane</keyword>
<feature type="transmembrane region" description="Helical" evidence="13">
    <location>
        <begin position="6"/>
        <end position="26"/>
    </location>
</feature>
<protein>
    <recommendedName>
        <fullName evidence="3 13">Membrane protein insertase YidC</fullName>
    </recommendedName>
    <alternativeName>
        <fullName evidence="12 13">Foldase YidC</fullName>
    </alternativeName>
    <alternativeName>
        <fullName evidence="11 13">Membrane integrase YidC</fullName>
    </alternativeName>
    <alternativeName>
        <fullName evidence="13">Membrane protein YidC</fullName>
    </alternativeName>
</protein>
<dbReference type="HAMAP" id="MF_01810">
    <property type="entry name" value="YidC_type1"/>
    <property type="match status" value="1"/>
</dbReference>
<evidence type="ECO:0000313" key="18">
    <source>
        <dbReference type="Proteomes" id="UP001162734"/>
    </source>
</evidence>
<proteinExistence type="inferred from homology"/>
<dbReference type="PANTHER" id="PTHR12428">
    <property type="entry name" value="OXA1"/>
    <property type="match status" value="1"/>
</dbReference>
<dbReference type="InterPro" id="IPR028053">
    <property type="entry name" value="Membr_insert_YidC_N"/>
</dbReference>
<dbReference type="InterPro" id="IPR038221">
    <property type="entry name" value="YidC_periplasmic_sf"/>
</dbReference>
<evidence type="ECO:0000313" key="17">
    <source>
        <dbReference type="EMBL" id="BDG09716.1"/>
    </source>
</evidence>
<dbReference type="PRINTS" id="PR00701">
    <property type="entry name" value="60KDINNERMP"/>
</dbReference>
<keyword evidence="10 13" id="KW-0143">Chaperone</keyword>
<dbReference type="RefSeq" id="WP_248341990.1">
    <property type="nucleotide sequence ID" value="NZ_AP025592.1"/>
</dbReference>
<dbReference type="EMBL" id="AP025592">
    <property type="protein sequence ID" value="BDG09716.1"/>
    <property type="molecule type" value="Genomic_DNA"/>
</dbReference>
<dbReference type="Pfam" id="PF14849">
    <property type="entry name" value="YidC_periplas"/>
    <property type="match status" value="1"/>
</dbReference>
<accession>A0ABN6N8Y7</accession>
<comment type="similarity">
    <text evidence="2 13">Belongs to the OXA1/ALB3/YidC family. Type 1 subfamily.</text>
</comment>
<keyword evidence="9 13" id="KW-0472">Membrane</keyword>
<evidence type="ECO:0000256" key="5">
    <source>
        <dbReference type="ARBA" id="ARBA00022475"/>
    </source>
</evidence>
<evidence type="ECO:0000256" key="2">
    <source>
        <dbReference type="ARBA" id="ARBA00010527"/>
    </source>
</evidence>
<comment type="subcellular location">
    <subcellularLocation>
        <location evidence="1">Cell inner membrane</location>
        <topology evidence="1">Multi-pass membrane protein</topology>
    </subcellularLocation>
    <subcellularLocation>
        <location evidence="13">Cell membrane</location>
        <topology evidence="13">Multi-pass membrane protein</topology>
    </subcellularLocation>
</comment>
<keyword evidence="8 13" id="KW-1133">Transmembrane helix</keyword>
<evidence type="ECO:0000256" key="10">
    <source>
        <dbReference type="ARBA" id="ARBA00023186"/>
    </source>
</evidence>
<evidence type="ECO:0000256" key="13">
    <source>
        <dbReference type="HAMAP-Rule" id="MF_01810"/>
    </source>
</evidence>
<evidence type="ECO:0000259" key="15">
    <source>
        <dbReference type="Pfam" id="PF02096"/>
    </source>
</evidence>
<evidence type="ECO:0000256" key="1">
    <source>
        <dbReference type="ARBA" id="ARBA00004429"/>
    </source>
</evidence>
<comment type="function">
    <text evidence="13">Required for the insertion and/or proper folding and/or complex formation of integral membrane proteins into the membrane. Involved in integration of membrane proteins that insert both dependently and independently of the Sec translocase complex, as well as at least some lipoproteins. Aids folding of multispanning membrane proteins.</text>
</comment>
<feature type="transmembrane region" description="Helical" evidence="13">
    <location>
        <begin position="354"/>
        <end position="374"/>
    </location>
</feature>
<feature type="domain" description="Membrane insertase YidC/Oxa/ALB C-terminal" evidence="15">
    <location>
        <begin position="358"/>
        <end position="536"/>
    </location>
</feature>
<name>A0ABN6N8Y7_9BACT</name>